<name>A0A0K0D473_ANGCA</name>
<protein>
    <submittedName>
        <fullName evidence="2">WHIM1 domain-containing protein</fullName>
    </submittedName>
</protein>
<sequence>MNSCLRPRGKSLALYDVLNEVLSKCDCQIKEDPTEDYELLVEGLKNRAEFASDPQARRSDRISITTKELLEKRRKLKLDLTATHLIWLVINASCRRVSQEDLQRYKQKKLLEAAEKRSSLKKCRRNLCDCNIPLSAQMNEGGIIF</sequence>
<reference evidence="1" key="1">
    <citation type="submission" date="2012-09" db="EMBL/GenBank/DDBJ databases">
        <authorList>
            <person name="Martin A.A."/>
        </authorList>
    </citation>
    <scope>NUCLEOTIDE SEQUENCE</scope>
</reference>
<evidence type="ECO:0000313" key="1">
    <source>
        <dbReference type="Proteomes" id="UP000035642"/>
    </source>
</evidence>
<keyword evidence="1" id="KW-1185">Reference proteome</keyword>
<dbReference type="Proteomes" id="UP000035642">
    <property type="component" value="Unassembled WGS sequence"/>
</dbReference>
<dbReference type="AlphaFoldDB" id="A0A0K0D473"/>
<organism evidence="1 2">
    <name type="scientific">Angiostrongylus cantonensis</name>
    <name type="common">Rat lungworm</name>
    <dbReference type="NCBI Taxonomy" id="6313"/>
    <lineage>
        <taxon>Eukaryota</taxon>
        <taxon>Metazoa</taxon>
        <taxon>Ecdysozoa</taxon>
        <taxon>Nematoda</taxon>
        <taxon>Chromadorea</taxon>
        <taxon>Rhabditida</taxon>
        <taxon>Rhabditina</taxon>
        <taxon>Rhabditomorpha</taxon>
        <taxon>Strongyloidea</taxon>
        <taxon>Metastrongylidae</taxon>
        <taxon>Angiostrongylus</taxon>
    </lineage>
</organism>
<dbReference type="WBParaSite" id="ACAC_0000486801-mRNA-1">
    <property type="protein sequence ID" value="ACAC_0000486801-mRNA-1"/>
    <property type="gene ID" value="ACAC_0000486801"/>
</dbReference>
<accession>A0A0K0D473</accession>
<evidence type="ECO:0000313" key="2">
    <source>
        <dbReference type="WBParaSite" id="ACAC_0000486801-mRNA-1"/>
    </source>
</evidence>
<reference evidence="2" key="2">
    <citation type="submission" date="2017-02" db="UniProtKB">
        <authorList>
            <consortium name="WormBaseParasite"/>
        </authorList>
    </citation>
    <scope>IDENTIFICATION</scope>
</reference>
<proteinExistence type="predicted"/>